<reference evidence="1 2" key="1">
    <citation type="journal article" date="2021" name="Hortic Res">
        <title>High-quality reference genome and annotation aids understanding of berry development for evergreen blueberry (Vaccinium darrowii).</title>
        <authorList>
            <person name="Yu J."/>
            <person name="Hulse-Kemp A.M."/>
            <person name="Babiker E."/>
            <person name="Staton M."/>
        </authorList>
    </citation>
    <scope>NUCLEOTIDE SEQUENCE [LARGE SCALE GENOMIC DNA]</scope>
    <source>
        <strain evidence="2">cv. NJ 8807/NJ 8810</strain>
        <tissue evidence="1">Young leaf</tissue>
    </source>
</reference>
<name>A0ACB7Z047_9ERIC</name>
<keyword evidence="2" id="KW-1185">Reference proteome</keyword>
<dbReference type="EMBL" id="CM037153">
    <property type="protein sequence ID" value="KAH7859001.1"/>
    <property type="molecule type" value="Genomic_DNA"/>
</dbReference>
<gene>
    <name evidence="1" type="ORF">Vadar_030324</name>
</gene>
<proteinExistence type="predicted"/>
<evidence type="ECO:0000313" key="2">
    <source>
        <dbReference type="Proteomes" id="UP000828048"/>
    </source>
</evidence>
<organism evidence="1 2">
    <name type="scientific">Vaccinium darrowii</name>
    <dbReference type="NCBI Taxonomy" id="229202"/>
    <lineage>
        <taxon>Eukaryota</taxon>
        <taxon>Viridiplantae</taxon>
        <taxon>Streptophyta</taxon>
        <taxon>Embryophyta</taxon>
        <taxon>Tracheophyta</taxon>
        <taxon>Spermatophyta</taxon>
        <taxon>Magnoliopsida</taxon>
        <taxon>eudicotyledons</taxon>
        <taxon>Gunneridae</taxon>
        <taxon>Pentapetalae</taxon>
        <taxon>asterids</taxon>
        <taxon>Ericales</taxon>
        <taxon>Ericaceae</taxon>
        <taxon>Vaccinioideae</taxon>
        <taxon>Vaccinieae</taxon>
        <taxon>Vaccinium</taxon>
    </lineage>
</organism>
<dbReference type="Proteomes" id="UP000828048">
    <property type="component" value="Chromosome 3"/>
</dbReference>
<comment type="caution">
    <text evidence="1">The sequence shown here is derived from an EMBL/GenBank/DDBJ whole genome shotgun (WGS) entry which is preliminary data.</text>
</comment>
<accession>A0ACB7Z047</accession>
<sequence length="1159" mass="132419">MENSSIYSKSKRNLTNEQRYAILETLLIRTQRGKLKRGSIQEIAASFSVHTATIARIWRQGKAAITTGELIDVASKMPTRVGRKRVQIEPASVIAVPLRRRTNIRTLSTELKLARSTVHRRIKEVLPAIRSKWPQSSEIETIYIQQDNARPHIQPWDVDFVEAARADGFDIQLLCQPPSSPDMNVLDLGFFRAIQSLQHQEAPTTVDELVAAVEKSFEELTSESLNRVFLSLQSCMVEVMKDYGGNNYKVPHLGKSRLMREGHEVYTSYGNFLQVRSSLSRLWLSLSLVRSFDGSRTGKGREMEDYQETERFGMENDFEDGQWIGGEFYYRKRKDKRRQTKDDVLFGVFASADSDSDYDDYSGSSARKRKKDLSKKSDLTKPVNFVSTGTVMPNQEIDRNSKEEMVENQNASADDQQPNYSGLGLGTSSGGLGFRSGSSSSKRETEENVDSQFDDGDKDFLPTAFGRKIKEGAQQRREREKEKSKLANSSQSVRREPGSGDVGSFEKHTKGIGMKLLEKMGYKGGGLGKNKQGIVAPIEAKMRPKQMGIGFNDFKESNLPALQPLEEEKSLIISQPANRSYEKLWLKQAQPKKQKKKDYVTAEELLARKQEQGLEVVQKVFDMRGPQVRVLTNLENLNAEEKARENNVPMPELQHNLRLVVDIAELDIQKIDQDLRNERETLVTLQKEKEKLLYETAHQKKQLDHMVEIVSSLDQIGEEHLLGTLTLDSLAKSFGDLQRQYADDYKLCNLSCIACAFALPLFIRVFQGWDPLQNPSHGLNVITIWKNLLRGEDSFDFSDAASPYTQLLMEVVFPAVRISGTNTWQARDPEPMLRFLESWEKLLPSSVLQTILDNIVMPKLSAAVDSWDPRRETIPIHAWVHPWLPLLGQKLEIFYHTIRNRLEGVLHAWHPSDMSAYHILSPWKTVFDPASWEQLMVRFILPKLLAAMHDFQVNPANQKLDQFYWIQTWASAIPVHHMIHLMDVFFDKWQQVLYHWLCSNPNFEEVTNWYLGWKKLLPPELLANEHVRHRLNVGLDMMNQAVEGMEVVQPGLRENISYLRVLEQRKFEAQQKAAAHARASGSLGGATQMTLKEVIEEYAQQNGFLFKPKPGRMQDGHQIYGFGKISIIIDSLNQKVFAQMEERWSLVSLEQLLEMQSSG</sequence>
<evidence type="ECO:0000313" key="1">
    <source>
        <dbReference type="EMBL" id="KAH7859001.1"/>
    </source>
</evidence>
<protein>
    <submittedName>
        <fullName evidence="1">Uncharacterized protein</fullName>
    </submittedName>
</protein>